<organism evidence="7 8">
    <name type="scientific">Klebsiella pneumoniae 30684/NJST258_2</name>
    <dbReference type="NCBI Taxonomy" id="1420013"/>
    <lineage>
        <taxon>Bacteria</taxon>
        <taxon>Pseudomonadati</taxon>
        <taxon>Pseudomonadota</taxon>
        <taxon>Gammaproteobacteria</taxon>
        <taxon>Enterobacterales</taxon>
        <taxon>Enterobacteriaceae</taxon>
        <taxon>Klebsiella/Raoultella group</taxon>
        <taxon>Klebsiella</taxon>
        <taxon>Klebsiella pneumoniae complex</taxon>
    </lineage>
</organism>
<dbReference type="Gene3D" id="3.40.50.1000">
    <property type="entry name" value="HAD superfamily/HAD-like"/>
    <property type="match status" value="1"/>
</dbReference>
<dbReference type="EMBL" id="CP006918">
    <property type="protein sequence ID" value="AHM81015.1"/>
    <property type="molecule type" value="Genomic_DNA"/>
</dbReference>
<dbReference type="PANTHER" id="PTHR47267:SF2">
    <property type="entry name" value="HMP-PP PHOSPHATASE"/>
    <property type="match status" value="1"/>
</dbReference>
<dbReference type="InterPro" id="IPR023938">
    <property type="entry name" value="HMP-PP_phosphatase"/>
</dbReference>
<dbReference type="PROSITE" id="PS01229">
    <property type="entry name" value="COF_2"/>
    <property type="match status" value="1"/>
</dbReference>
<dbReference type="InterPro" id="IPR000150">
    <property type="entry name" value="Cof"/>
</dbReference>
<dbReference type="InterPro" id="IPR036412">
    <property type="entry name" value="HAD-like_sf"/>
</dbReference>
<dbReference type="FunFam" id="3.30.1240.10:FF:000002">
    <property type="entry name" value="HMP-PP phosphatase"/>
    <property type="match status" value="1"/>
</dbReference>
<evidence type="ECO:0000256" key="3">
    <source>
        <dbReference type="ARBA" id="ARBA00022801"/>
    </source>
</evidence>
<dbReference type="EC" id="3.6.1.-" evidence="6"/>
<dbReference type="NCBIfam" id="NF011705">
    <property type="entry name" value="PRK15126.1"/>
    <property type="match status" value="1"/>
</dbReference>
<keyword evidence="2 6" id="KW-0479">Metal-binding</keyword>
<feature type="binding site" evidence="6">
    <location>
        <position position="255"/>
    </location>
    <ligand>
        <name>Mg(2+)</name>
        <dbReference type="ChEBI" id="CHEBI:18420"/>
    </ligand>
</feature>
<dbReference type="InterPro" id="IPR023214">
    <property type="entry name" value="HAD_sf"/>
</dbReference>
<feature type="active site" description="Nucleophile" evidence="6">
    <location>
        <position position="51"/>
    </location>
</feature>
<dbReference type="KEGG" id="kps:KPNJ2_04235"/>
<dbReference type="NCBIfam" id="TIGR00099">
    <property type="entry name" value="Cof-subfamily"/>
    <property type="match status" value="1"/>
</dbReference>
<feature type="binding site" evidence="6">
    <location>
        <position position="51"/>
    </location>
    <ligand>
        <name>Mg(2+)</name>
        <dbReference type="ChEBI" id="CHEBI:18420"/>
    </ligand>
</feature>
<evidence type="ECO:0000313" key="7">
    <source>
        <dbReference type="EMBL" id="AHM81015.1"/>
    </source>
</evidence>
<comment type="similarity">
    <text evidence="5 6">Belongs to the HAD-like hydrolase superfamily. Cof family.</text>
</comment>
<dbReference type="PROSITE" id="PS01228">
    <property type="entry name" value="COF_1"/>
    <property type="match status" value="1"/>
</dbReference>
<feature type="binding site" evidence="6">
    <location>
        <position position="53"/>
    </location>
    <ligand>
        <name>Mg(2+)</name>
        <dbReference type="ChEBI" id="CHEBI:18420"/>
    </ligand>
</feature>
<evidence type="ECO:0000256" key="6">
    <source>
        <dbReference type="HAMAP-Rule" id="MF_01847"/>
    </source>
</evidence>
<evidence type="ECO:0000256" key="2">
    <source>
        <dbReference type="ARBA" id="ARBA00022723"/>
    </source>
</evidence>
<evidence type="ECO:0000256" key="1">
    <source>
        <dbReference type="ARBA" id="ARBA00001946"/>
    </source>
</evidence>
<dbReference type="PANTHER" id="PTHR47267">
    <property type="match status" value="1"/>
</dbReference>
<protein>
    <recommendedName>
        <fullName evidence="6">HMP-PP phosphatase</fullName>
        <ecNumber evidence="6">3.6.1.-</ecNumber>
    </recommendedName>
</protein>
<comment type="cofactor">
    <cofactor evidence="1 6">
        <name>Mg(2+)</name>
        <dbReference type="ChEBI" id="CHEBI:18420"/>
    </cofactor>
</comment>
<keyword evidence="4 6" id="KW-0460">Magnesium</keyword>
<evidence type="ECO:0000313" key="8">
    <source>
        <dbReference type="Proteomes" id="UP000019586"/>
    </source>
</evidence>
<comment type="function">
    <text evidence="6">Catalyzes the hydrolysis of 4-amino-2-methyl-5-hydroxymethylpyrimidine pyrophosphate (HMP-PP) to 4-amino-2-methyl-5-hydroxymethylpyrimidine phosphate (HMP-P).</text>
</comment>
<dbReference type="SFLD" id="SFLDS00003">
    <property type="entry name" value="Haloacid_Dehalogenase"/>
    <property type="match status" value="1"/>
</dbReference>
<comment type="catalytic activity">
    <reaction evidence="6">
        <text>4-amino-2-methyl-5-(diphosphooxymethyl)pyrimidine + H2O = 4-amino-2-methyl-5-(phosphooxymethyl)pyrimidine + phosphate + H(+)</text>
        <dbReference type="Rhea" id="RHEA:27914"/>
        <dbReference type="ChEBI" id="CHEBI:15377"/>
        <dbReference type="ChEBI" id="CHEBI:15378"/>
        <dbReference type="ChEBI" id="CHEBI:43474"/>
        <dbReference type="ChEBI" id="CHEBI:57841"/>
        <dbReference type="ChEBI" id="CHEBI:58354"/>
    </reaction>
</comment>
<dbReference type="GO" id="GO:0016791">
    <property type="term" value="F:phosphatase activity"/>
    <property type="evidence" value="ECO:0007669"/>
    <property type="project" value="UniProtKB-UniRule"/>
</dbReference>
<dbReference type="Gene3D" id="3.30.1240.10">
    <property type="match status" value="1"/>
</dbReference>
<dbReference type="Pfam" id="PF08282">
    <property type="entry name" value="Hydrolase_3"/>
    <property type="match status" value="1"/>
</dbReference>
<dbReference type="Proteomes" id="UP000019586">
    <property type="component" value="Chromosome"/>
</dbReference>
<dbReference type="HOGENOM" id="CLU_044146_5_2_6"/>
<evidence type="ECO:0000256" key="4">
    <source>
        <dbReference type="ARBA" id="ARBA00022842"/>
    </source>
</evidence>
<evidence type="ECO:0000256" key="5">
    <source>
        <dbReference type="ARBA" id="ARBA00034778"/>
    </source>
</evidence>
<dbReference type="GO" id="GO:0002145">
    <property type="term" value="F:4-amino-5-hydroxymethyl-2-methylpyrimidine diphosphatase activity"/>
    <property type="evidence" value="ECO:0007669"/>
    <property type="project" value="RHEA"/>
</dbReference>
<dbReference type="SFLD" id="SFLDG01140">
    <property type="entry name" value="C2.B:_Phosphomannomutase_and_P"/>
    <property type="match status" value="1"/>
</dbReference>
<sequence length="315" mass="35316">MGAVVHRAAVNPEQLIISIHYYFRISQVILQHKRSPSHIGEYTMAKLAAFDMDGTLLMPDHRLGEKTLSALKRLRERDITLTFATGRHVLEMHHVIGEFSLDAFLITGNGTRIHSLEGEELYRQDLAPEAAEAVLHGKWDTQASMHVFNDGGWFTGQARPELLQAHVFSGFHYQLCDLKRMSAQHVTKICFCGDHDDLRRLRIQLNETLGDRAFLCFSAMDCLEVLPVGCNKGAALAVLSQHLGFTLQECMAFGDAMNDREMLGSVGRGFIMGNAMPQLKAELPHLPVIGDCRNQAVSHFLTHWLDNPDLPYSPE</sequence>
<dbReference type="CDD" id="cd07516">
    <property type="entry name" value="HAD_Pase"/>
    <property type="match status" value="1"/>
</dbReference>
<dbReference type="PATRIC" id="fig|1420013.3.peg.3986"/>
<name>W8UPK4_KLEPN</name>
<dbReference type="NCBIfam" id="TIGR01484">
    <property type="entry name" value="HAD-SF-IIB"/>
    <property type="match status" value="1"/>
</dbReference>
<keyword evidence="3 6" id="KW-0378">Hydrolase</keyword>
<gene>
    <name evidence="6" type="primary">cof</name>
    <name evidence="7" type="ORF">KPNJ2_04235</name>
</gene>
<dbReference type="InterPro" id="IPR006379">
    <property type="entry name" value="HAD-SF_hydro_IIB"/>
</dbReference>
<dbReference type="AlphaFoldDB" id="W8UPK4"/>
<dbReference type="HAMAP" id="MF_01847">
    <property type="entry name" value="HMP_PP_phosphat"/>
    <property type="match status" value="1"/>
</dbReference>
<reference evidence="7 8" key="1">
    <citation type="journal article" date="2014" name="Proc. Natl. Acad. Sci. U.S.A.">
        <title>Molecular dissection of the evolution of carbapenem-resistant multilocus sequence type 258 Klebsiella pneumoniae.</title>
        <authorList>
            <person name="Deleo F.R."/>
            <person name="Chen L."/>
            <person name="Porcella S.F."/>
            <person name="Martens C.A."/>
            <person name="Kobayashi S.D."/>
            <person name="Porter A.R."/>
            <person name="Chavda K.D."/>
            <person name="Jacobs M.R."/>
            <person name="Mathema B."/>
            <person name="Olsen R.J."/>
            <person name="Bonomo R.A."/>
            <person name="Musser J.M."/>
            <person name="Kreiswirth B.N."/>
        </authorList>
    </citation>
    <scope>NUCLEOTIDE SEQUENCE [LARGE SCALE GENOMIC DNA]</scope>
    <source>
        <strain evidence="7">30684/NJST258_2</strain>
    </source>
</reference>
<proteinExistence type="inferred from homology"/>
<dbReference type="GO" id="GO:0000287">
    <property type="term" value="F:magnesium ion binding"/>
    <property type="evidence" value="ECO:0007669"/>
    <property type="project" value="UniProtKB-UniRule"/>
</dbReference>
<dbReference type="SUPFAM" id="SSF56784">
    <property type="entry name" value="HAD-like"/>
    <property type="match status" value="1"/>
</dbReference>
<accession>W8UPK4</accession>